<dbReference type="PROSITE" id="PS50188">
    <property type="entry name" value="B302_SPRY"/>
    <property type="match status" value="1"/>
</dbReference>
<evidence type="ECO:0000313" key="14">
    <source>
        <dbReference type="Proteomes" id="UP000694380"/>
    </source>
</evidence>
<keyword evidence="9" id="KW-0393">Immunoglobulin domain</keyword>
<dbReference type="GO" id="GO:0009897">
    <property type="term" value="C:external side of plasma membrane"/>
    <property type="evidence" value="ECO:0007669"/>
    <property type="project" value="TreeGrafter"/>
</dbReference>
<comment type="similarity">
    <text evidence="2">Belongs to the immunoglobulin superfamily. BTN/MOG family.</text>
</comment>
<dbReference type="Pfam" id="PF07686">
    <property type="entry name" value="V-set"/>
    <property type="match status" value="1"/>
</dbReference>
<dbReference type="GeneTree" id="ENSGT00940000153527"/>
<evidence type="ECO:0000256" key="2">
    <source>
        <dbReference type="ARBA" id="ARBA00007591"/>
    </source>
</evidence>
<dbReference type="Ensembl" id="ENSCPBT00000024915.1">
    <property type="protein sequence ID" value="ENSCPBP00000021168.1"/>
    <property type="gene ID" value="ENSCPBG00000015212.1"/>
</dbReference>
<feature type="domain" description="B30.2/SPRY" evidence="11">
    <location>
        <begin position="291"/>
        <end position="481"/>
    </location>
</feature>
<dbReference type="InterPro" id="IPR050504">
    <property type="entry name" value="IgSF_BTN/MOG"/>
</dbReference>
<evidence type="ECO:0000256" key="5">
    <source>
        <dbReference type="ARBA" id="ARBA00022989"/>
    </source>
</evidence>
<evidence type="ECO:0000259" key="11">
    <source>
        <dbReference type="PROSITE" id="PS50188"/>
    </source>
</evidence>
<dbReference type="PROSITE" id="PS50835">
    <property type="entry name" value="IG_LIKE"/>
    <property type="match status" value="1"/>
</dbReference>
<reference evidence="13" key="2">
    <citation type="submission" date="2025-09" db="UniProtKB">
        <authorList>
            <consortium name="Ensembl"/>
        </authorList>
    </citation>
    <scope>IDENTIFICATION</scope>
</reference>
<dbReference type="InterPro" id="IPR013783">
    <property type="entry name" value="Ig-like_fold"/>
</dbReference>
<dbReference type="InterPro" id="IPR006574">
    <property type="entry name" value="PRY"/>
</dbReference>
<dbReference type="Gene3D" id="2.60.40.10">
    <property type="entry name" value="Immunoglobulins"/>
    <property type="match status" value="2"/>
</dbReference>
<evidence type="ECO:0000256" key="6">
    <source>
        <dbReference type="ARBA" id="ARBA00023136"/>
    </source>
</evidence>
<dbReference type="OMA" id="KYQREKY"/>
<evidence type="ECO:0008006" key="15">
    <source>
        <dbReference type="Google" id="ProtNLM"/>
    </source>
</evidence>
<evidence type="ECO:0000256" key="10">
    <source>
        <dbReference type="SAM" id="Phobius"/>
    </source>
</evidence>
<dbReference type="InterPro" id="IPR036179">
    <property type="entry name" value="Ig-like_dom_sf"/>
</dbReference>
<dbReference type="InterPro" id="IPR003599">
    <property type="entry name" value="Ig_sub"/>
</dbReference>
<dbReference type="CDD" id="cd12888">
    <property type="entry name" value="SPRY_PRY_TRIM7_like"/>
    <property type="match status" value="1"/>
</dbReference>
<keyword evidence="4" id="KW-0732">Signal</keyword>
<sequence>LSFIFFGNFYLKWNLLAVSFISYCCCCCPGAFPAKFTVIGPRDPVTAILGQETVLPCHLSPRMSAANMEVRWFRSEFLTIVHLYRDGMDQYEEQIPEYQGRTELLKAELTDGNVHLRLLNIRRSDEGKYLCFVQDDTFYEEAILELRVAGLGSAPLISVEGHQDGGIRVVCRSAGWYPEPEALWKGFNGRRLPSLSETTSQGDNRLFETETALIVTEHSNQNLSCCIRNAVLNQEKESAVYIADPFFPRGNPWMVALSVILVVLFCFIGLTVYLFKMKGKYQREKYTTIKPSARLSSAPHALILSLPAANVTLDPDTAHPRLVLSDDRKSVRWGDTRQQLPDNPERFDNEPCVLGCEGFTSGRHCWEVEVEVGDGGCWAVGVARETVERKGGISLNPEGGIWAVERFGDEFWAFTSPETPLFLSRAPSRIRVCLDCDRGQVTFINADDEGPIFTFPPGSIPGERIRPWLWGWQGAQLRLCP</sequence>
<dbReference type="FunFam" id="2.60.120.920:FF:000004">
    <property type="entry name" value="Butyrophilin subfamily 1 member A1"/>
    <property type="match status" value="1"/>
</dbReference>
<proteinExistence type="inferred from homology"/>
<dbReference type="PANTHER" id="PTHR24100">
    <property type="entry name" value="BUTYROPHILIN"/>
    <property type="match status" value="1"/>
</dbReference>
<dbReference type="SMART" id="SM00449">
    <property type="entry name" value="SPRY"/>
    <property type="match status" value="1"/>
</dbReference>
<evidence type="ECO:0000256" key="3">
    <source>
        <dbReference type="ARBA" id="ARBA00022692"/>
    </source>
</evidence>
<evidence type="ECO:0000256" key="9">
    <source>
        <dbReference type="ARBA" id="ARBA00023319"/>
    </source>
</evidence>
<evidence type="ECO:0000313" key="13">
    <source>
        <dbReference type="Ensembl" id="ENSCPBP00000021168.1"/>
    </source>
</evidence>
<evidence type="ECO:0000259" key="12">
    <source>
        <dbReference type="PROSITE" id="PS50835"/>
    </source>
</evidence>
<dbReference type="InterPro" id="IPR007110">
    <property type="entry name" value="Ig-like_dom"/>
</dbReference>
<dbReference type="InterPro" id="IPR001870">
    <property type="entry name" value="B30.2/SPRY"/>
</dbReference>
<dbReference type="Pfam" id="PF22705">
    <property type="entry name" value="C2-set_3"/>
    <property type="match status" value="1"/>
</dbReference>
<dbReference type="InterPro" id="IPR043136">
    <property type="entry name" value="B30.2/SPRY_sf"/>
</dbReference>
<dbReference type="SUPFAM" id="SSF49899">
    <property type="entry name" value="Concanavalin A-like lectins/glucanases"/>
    <property type="match status" value="1"/>
</dbReference>
<dbReference type="InterPro" id="IPR003877">
    <property type="entry name" value="SPRY_dom"/>
</dbReference>
<reference evidence="13" key="1">
    <citation type="submission" date="2025-08" db="UniProtKB">
        <authorList>
            <consortium name="Ensembl"/>
        </authorList>
    </citation>
    <scope>IDENTIFICATION</scope>
</reference>
<dbReference type="InterPro" id="IPR053896">
    <property type="entry name" value="BTN3A2-like_Ig-C"/>
</dbReference>
<dbReference type="SUPFAM" id="SSF48726">
    <property type="entry name" value="Immunoglobulin"/>
    <property type="match status" value="2"/>
</dbReference>
<accession>A0A8C3HNU4</accession>
<keyword evidence="3 10" id="KW-0812">Transmembrane</keyword>
<keyword evidence="14" id="KW-1185">Reference proteome</keyword>
<dbReference type="Proteomes" id="UP000694380">
    <property type="component" value="Unplaced"/>
</dbReference>
<comment type="subcellular location">
    <subcellularLocation>
        <location evidence="1">Membrane</location>
        <topology evidence="1">Single-pass type I membrane protein</topology>
    </subcellularLocation>
</comment>
<feature type="domain" description="Ig-like" evidence="12">
    <location>
        <begin position="33"/>
        <end position="145"/>
    </location>
</feature>
<dbReference type="GO" id="GO:0001817">
    <property type="term" value="P:regulation of cytokine production"/>
    <property type="evidence" value="ECO:0007669"/>
    <property type="project" value="TreeGrafter"/>
</dbReference>
<dbReference type="FunFam" id="2.60.40.10:FF:000088">
    <property type="entry name" value="Butyrophilin subfamily 1 member A1"/>
    <property type="match status" value="1"/>
</dbReference>
<dbReference type="AlphaFoldDB" id="A0A8C3HNU4"/>
<dbReference type="PANTHER" id="PTHR24100:SF149">
    <property type="entry name" value="BG-LIKE ANTIGEN 1-RELATED"/>
    <property type="match status" value="1"/>
</dbReference>
<dbReference type="InterPro" id="IPR013106">
    <property type="entry name" value="Ig_V-set"/>
</dbReference>
<name>A0A8C3HNU4_CHRPI</name>
<dbReference type="CDD" id="cd05713">
    <property type="entry name" value="IgV_MOG_like"/>
    <property type="match status" value="1"/>
</dbReference>
<dbReference type="InterPro" id="IPR013320">
    <property type="entry name" value="ConA-like_dom_sf"/>
</dbReference>
<dbReference type="SMART" id="SM00589">
    <property type="entry name" value="PRY"/>
    <property type="match status" value="1"/>
</dbReference>
<dbReference type="Pfam" id="PF13765">
    <property type="entry name" value="PRY"/>
    <property type="match status" value="1"/>
</dbReference>
<protein>
    <recommendedName>
        <fullName evidence="15">Butyrophilin subfamily 1 member A1</fullName>
    </recommendedName>
</protein>
<keyword evidence="7" id="KW-1015">Disulfide bond</keyword>
<evidence type="ECO:0000256" key="8">
    <source>
        <dbReference type="ARBA" id="ARBA00023180"/>
    </source>
</evidence>
<keyword evidence="8" id="KW-0325">Glycoprotein</keyword>
<dbReference type="GO" id="GO:0005102">
    <property type="term" value="F:signaling receptor binding"/>
    <property type="evidence" value="ECO:0007669"/>
    <property type="project" value="TreeGrafter"/>
</dbReference>
<dbReference type="Pfam" id="PF00622">
    <property type="entry name" value="SPRY"/>
    <property type="match status" value="1"/>
</dbReference>
<dbReference type="SMART" id="SM00409">
    <property type="entry name" value="IG"/>
    <property type="match status" value="1"/>
</dbReference>
<feature type="transmembrane region" description="Helical" evidence="10">
    <location>
        <begin position="253"/>
        <end position="275"/>
    </location>
</feature>
<organism evidence="13 14">
    <name type="scientific">Chrysemys picta bellii</name>
    <name type="common">Western painted turtle</name>
    <name type="synonym">Emys bellii</name>
    <dbReference type="NCBI Taxonomy" id="8478"/>
    <lineage>
        <taxon>Eukaryota</taxon>
        <taxon>Metazoa</taxon>
        <taxon>Chordata</taxon>
        <taxon>Craniata</taxon>
        <taxon>Vertebrata</taxon>
        <taxon>Euteleostomi</taxon>
        <taxon>Archelosauria</taxon>
        <taxon>Testudinata</taxon>
        <taxon>Testudines</taxon>
        <taxon>Cryptodira</taxon>
        <taxon>Durocryptodira</taxon>
        <taxon>Testudinoidea</taxon>
        <taxon>Emydidae</taxon>
        <taxon>Chrysemys</taxon>
    </lineage>
</organism>
<dbReference type="FunFam" id="2.60.40.10:FF:000208">
    <property type="entry name" value="Butyrophilin subfamily 1 member A1"/>
    <property type="match status" value="1"/>
</dbReference>
<dbReference type="PRINTS" id="PR01407">
    <property type="entry name" value="BUTYPHLNCDUF"/>
</dbReference>
<keyword evidence="6 10" id="KW-0472">Membrane</keyword>
<evidence type="ECO:0000256" key="1">
    <source>
        <dbReference type="ARBA" id="ARBA00004479"/>
    </source>
</evidence>
<dbReference type="Gene3D" id="2.60.120.920">
    <property type="match status" value="1"/>
</dbReference>
<dbReference type="InterPro" id="IPR003879">
    <property type="entry name" value="Butyrophylin_SPRY"/>
</dbReference>
<evidence type="ECO:0000256" key="4">
    <source>
        <dbReference type="ARBA" id="ARBA00022729"/>
    </source>
</evidence>
<evidence type="ECO:0000256" key="7">
    <source>
        <dbReference type="ARBA" id="ARBA00023157"/>
    </source>
</evidence>
<keyword evidence="5 10" id="KW-1133">Transmembrane helix</keyword>
<dbReference type="GO" id="GO:0050852">
    <property type="term" value="P:T cell receptor signaling pathway"/>
    <property type="evidence" value="ECO:0007669"/>
    <property type="project" value="TreeGrafter"/>
</dbReference>